<dbReference type="GO" id="GO:0005886">
    <property type="term" value="C:plasma membrane"/>
    <property type="evidence" value="ECO:0007669"/>
    <property type="project" value="UniProtKB-SubCell"/>
</dbReference>
<comment type="similarity">
    <text evidence="12">Belongs to the cytochrome b561 family.</text>
</comment>
<evidence type="ECO:0000256" key="7">
    <source>
        <dbReference type="ARBA" id="ARBA00022723"/>
    </source>
</evidence>
<dbReference type="SUPFAM" id="SSF81342">
    <property type="entry name" value="Transmembrane di-heme cytochromes"/>
    <property type="match status" value="1"/>
</dbReference>
<dbReference type="InterPro" id="IPR016174">
    <property type="entry name" value="Di-haem_cyt_TM"/>
</dbReference>
<evidence type="ECO:0000256" key="9">
    <source>
        <dbReference type="ARBA" id="ARBA00022989"/>
    </source>
</evidence>
<feature type="transmembrane region" description="Helical" evidence="13">
    <location>
        <begin position="92"/>
        <end position="124"/>
    </location>
</feature>
<reference evidence="15 16" key="1">
    <citation type="submission" date="2016-10" db="EMBL/GenBank/DDBJ databases">
        <authorList>
            <person name="de Groot N.N."/>
        </authorList>
    </citation>
    <scope>NUCLEOTIDE SEQUENCE [LARGE SCALE GENOMIC DNA]</scope>
    <source>
        <strain evidence="15 16">CGMCC 1.9109</strain>
    </source>
</reference>
<evidence type="ECO:0000313" key="15">
    <source>
        <dbReference type="EMBL" id="SDE03995.1"/>
    </source>
</evidence>
<dbReference type="PANTHER" id="PTHR30529">
    <property type="entry name" value="CYTOCHROME B561"/>
    <property type="match status" value="1"/>
</dbReference>
<keyword evidence="6 13" id="KW-0812">Transmembrane</keyword>
<dbReference type="Gene3D" id="1.20.950.20">
    <property type="entry name" value="Transmembrane di-heme cytochromes, Chain C"/>
    <property type="match status" value="1"/>
</dbReference>
<dbReference type="Pfam" id="PF01292">
    <property type="entry name" value="Ni_hydr_CYTB"/>
    <property type="match status" value="1"/>
</dbReference>
<evidence type="ECO:0000256" key="4">
    <source>
        <dbReference type="ARBA" id="ARBA00022475"/>
    </source>
</evidence>
<evidence type="ECO:0000256" key="2">
    <source>
        <dbReference type="ARBA" id="ARBA00004651"/>
    </source>
</evidence>
<keyword evidence="11 13" id="KW-0472">Membrane</keyword>
<keyword evidence="5" id="KW-0349">Heme</keyword>
<dbReference type="STRING" id="637679.GCA_001550055_01972"/>
<proteinExistence type="inferred from homology"/>
<comment type="cofactor">
    <cofactor evidence="1">
        <name>heme b</name>
        <dbReference type="ChEBI" id="CHEBI:60344"/>
    </cofactor>
</comment>
<evidence type="ECO:0000256" key="11">
    <source>
        <dbReference type="ARBA" id="ARBA00023136"/>
    </source>
</evidence>
<keyword evidence="10" id="KW-0408">Iron</keyword>
<name>A0A1G6ZQ73_9PROT</name>
<keyword evidence="16" id="KW-1185">Reference proteome</keyword>
<feature type="transmembrane region" description="Helical" evidence="13">
    <location>
        <begin position="46"/>
        <end position="66"/>
    </location>
</feature>
<gene>
    <name evidence="15" type="ORF">SAMN04488071_1883</name>
</gene>
<dbReference type="GO" id="GO:0020037">
    <property type="term" value="F:heme binding"/>
    <property type="evidence" value="ECO:0007669"/>
    <property type="project" value="TreeGrafter"/>
</dbReference>
<sequence length="182" mass="20261">MWNSESGYGWLAKALHWLVALLMVGMSVLGFIFADMPRGDEKTELLALHASFGLLLLAFMVVRLGVRMKGARPRPLDPSATRLNALAHSVHMVLYLGIFLVIAAGMLTLMTVGWDVPFFGLFALPTPFERDMALHHLFEEIHVYGWWGLAGLVGLHLVGAMYHAFVLKDGTLRRMAREKSEG</sequence>
<dbReference type="EMBL" id="FNAK01000004">
    <property type="protein sequence ID" value="SDE03995.1"/>
    <property type="molecule type" value="Genomic_DNA"/>
</dbReference>
<keyword evidence="3" id="KW-0813">Transport</keyword>
<dbReference type="GO" id="GO:0022904">
    <property type="term" value="P:respiratory electron transport chain"/>
    <property type="evidence" value="ECO:0007669"/>
    <property type="project" value="InterPro"/>
</dbReference>
<protein>
    <submittedName>
        <fullName evidence="15">Cytochrome b561</fullName>
    </submittedName>
</protein>
<keyword evidence="9 13" id="KW-1133">Transmembrane helix</keyword>
<comment type="subcellular location">
    <subcellularLocation>
        <location evidence="2">Cell membrane</location>
        <topology evidence="2">Multi-pass membrane protein</topology>
    </subcellularLocation>
</comment>
<keyword evidence="8" id="KW-0249">Electron transport</keyword>
<dbReference type="InterPro" id="IPR052168">
    <property type="entry name" value="Cytochrome_b561_oxidase"/>
</dbReference>
<dbReference type="GO" id="GO:0009055">
    <property type="term" value="F:electron transfer activity"/>
    <property type="evidence" value="ECO:0007669"/>
    <property type="project" value="InterPro"/>
</dbReference>
<accession>A0A1G6ZQ73</accession>
<feature type="transmembrane region" description="Helical" evidence="13">
    <location>
        <begin position="144"/>
        <end position="167"/>
    </location>
</feature>
<dbReference type="OrthoDB" id="1247465at2"/>
<dbReference type="PANTHER" id="PTHR30529:SF1">
    <property type="entry name" value="CYTOCHROME B561 HOMOLOG 2"/>
    <property type="match status" value="1"/>
</dbReference>
<keyword evidence="7" id="KW-0479">Metal-binding</keyword>
<dbReference type="Proteomes" id="UP000183685">
    <property type="component" value="Unassembled WGS sequence"/>
</dbReference>
<feature type="transmembrane region" description="Helical" evidence="13">
    <location>
        <begin position="14"/>
        <end position="34"/>
    </location>
</feature>
<dbReference type="RefSeq" id="WP_068304425.1">
    <property type="nucleotide sequence ID" value="NZ_FNAK01000004.1"/>
</dbReference>
<evidence type="ECO:0000256" key="8">
    <source>
        <dbReference type="ARBA" id="ARBA00022982"/>
    </source>
</evidence>
<dbReference type="AlphaFoldDB" id="A0A1G6ZQ73"/>
<dbReference type="GO" id="GO:0046872">
    <property type="term" value="F:metal ion binding"/>
    <property type="evidence" value="ECO:0007669"/>
    <property type="project" value="UniProtKB-KW"/>
</dbReference>
<evidence type="ECO:0000256" key="10">
    <source>
        <dbReference type="ARBA" id="ARBA00023004"/>
    </source>
</evidence>
<evidence type="ECO:0000256" key="3">
    <source>
        <dbReference type="ARBA" id="ARBA00022448"/>
    </source>
</evidence>
<evidence type="ECO:0000256" key="1">
    <source>
        <dbReference type="ARBA" id="ARBA00001970"/>
    </source>
</evidence>
<dbReference type="InterPro" id="IPR011577">
    <property type="entry name" value="Cyt_b561_bac/Ni-Hgenase"/>
</dbReference>
<keyword evidence="4" id="KW-1003">Cell membrane</keyword>
<feature type="domain" description="Cytochrome b561 bacterial/Ni-hydrogenase" evidence="14">
    <location>
        <begin position="8"/>
        <end position="176"/>
    </location>
</feature>
<evidence type="ECO:0000256" key="5">
    <source>
        <dbReference type="ARBA" id="ARBA00022617"/>
    </source>
</evidence>
<evidence type="ECO:0000256" key="12">
    <source>
        <dbReference type="ARBA" id="ARBA00037975"/>
    </source>
</evidence>
<evidence type="ECO:0000256" key="13">
    <source>
        <dbReference type="SAM" id="Phobius"/>
    </source>
</evidence>
<organism evidence="15 16">
    <name type="scientific">Kordiimonas lacus</name>
    <dbReference type="NCBI Taxonomy" id="637679"/>
    <lineage>
        <taxon>Bacteria</taxon>
        <taxon>Pseudomonadati</taxon>
        <taxon>Pseudomonadota</taxon>
        <taxon>Alphaproteobacteria</taxon>
        <taxon>Kordiimonadales</taxon>
        <taxon>Kordiimonadaceae</taxon>
        <taxon>Kordiimonas</taxon>
    </lineage>
</organism>
<evidence type="ECO:0000256" key="6">
    <source>
        <dbReference type="ARBA" id="ARBA00022692"/>
    </source>
</evidence>
<evidence type="ECO:0000313" key="16">
    <source>
        <dbReference type="Proteomes" id="UP000183685"/>
    </source>
</evidence>
<evidence type="ECO:0000259" key="14">
    <source>
        <dbReference type="Pfam" id="PF01292"/>
    </source>
</evidence>